<gene>
    <name evidence="1" type="ORF">T440DRAFT_395205</name>
</gene>
<keyword evidence="2" id="KW-1185">Reference proteome</keyword>
<organism evidence="1 2">
    <name type="scientific">Plenodomus tracheiphilus IPT5</name>
    <dbReference type="NCBI Taxonomy" id="1408161"/>
    <lineage>
        <taxon>Eukaryota</taxon>
        <taxon>Fungi</taxon>
        <taxon>Dikarya</taxon>
        <taxon>Ascomycota</taxon>
        <taxon>Pezizomycotina</taxon>
        <taxon>Dothideomycetes</taxon>
        <taxon>Pleosporomycetidae</taxon>
        <taxon>Pleosporales</taxon>
        <taxon>Pleosporineae</taxon>
        <taxon>Leptosphaeriaceae</taxon>
        <taxon>Plenodomus</taxon>
    </lineage>
</organism>
<evidence type="ECO:0000313" key="2">
    <source>
        <dbReference type="Proteomes" id="UP000799423"/>
    </source>
</evidence>
<dbReference type="AlphaFoldDB" id="A0A6A7BA45"/>
<evidence type="ECO:0000313" key="1">
    <source>
        <dbReference type="EMBL" id="KAF2851285.1"/>
    </source>
</evidence>
<feature type="non-terminal residue" evidence="1">
    <location>
        <position position="1"/>
    </location>
</feature>
<name>A0A6A7BA45_9PLEO</name>
<sequence>LTKSQPPPRFALKEQVHMAIQVGNQKQKGSFTVYSSRYNPRAGHNEYQLMIPASETLYGDGQYYRERDVKKGP</sequence>
<dbReference type="Proteomes" id="UP000799423">
    <property type="component" value="Unassembled WGS sequence"/>
</dbReference>
<proteinExistence type="predicted"/>
<dbReference type="EMBL" id="MU006303">
    <property type="protein sequence ID" value="KAF2851285.1"/>
    <property type="molecule type" value="Genomic_DNA"/>
</dbReference>
<reference evidence="1" key="1">
    <citation type="submission" date="2020-01" db="EMBL/GenBank/DDBJ databases">
        <authorList>
            <consortium name="DOE Joint Genome Institute"/>
            <person name="Haridas S."/>
            <person name="Albert R."/>
            <person name="Binder M."/>
            <person name="Bloem J."/>
            <person name="Labutti K."/>
            <person name="Salamov A."/>
            <person name="Andreopoulos B."/>
            <person name="Baker S.E."/>
            <person name="Barry K."/>
            <person name="Bills G."/>
            <person name="Bluhm B.H."/>
            <person name="Cannon C."/>
            <person name="Castanera R."/>
            <person name="Culley D.E."/>
            <person name="Daum C."/>
            <person name="Ezra D."/>
            <person name="Gonzalez J.B."/>
            <person name="Henrissat B."/>
            <person name="Kuo A."/>
            <person name="Liang C."/>
            <person name="Lipzen A."/>
            <person name="Lutzoni F."/>
            <person name="Magnuson J."/>
            <person name="Mondo S."/>
            <person name="Nolan M."/>
            <person name="Ohm R."/>
            <person name="Pangilinan J."/>
            <person name="Park H.-J."/>
            <person name="Ramirez L."/>
            <person name="Alfaro M."/>
            <person name="Sun H."/>
            <person name="Tritt A."/>
            <person name="Yoshinaga Y."/>
            <person name="Zwiers L.-H."/>
            <person name="Turgeon B.G."/>
            <person name="Goodwin S.B."/>
            <person name="Spatafora J.W."/>
            <person name="Crous P.W."/>
            <person name="Grigoriev I.V."/>
        </authorList>
    </citation>
    <scope>NUCLEOTIDE SEQUENCE</scope>
    <source>
        <strain evidence="1">IPT5</strain>
    </source>
</reference>
<accession>A0A6A7BA45</accession>
<protein>
    <submittedName>
        <fullName evidence="1">Uncharacterized protein</fullName>
    </submittedName>
</protein>